<gene>
    <name evidence="1" type="ordered locus">Mspyr1_52130</name>
</gene>
<evidence type="ECO:0000313" key="1">
    <source>
        <dbReference type="EMBL" id="ADU01740.1"/>
    </source>
</evidence>
<evidence type="ECO:0000313" key="2">
    <source>
        <dbReference type="Proteomes" id="UP000008916"/>
    </source>
</evidence>
<evidence type="ECO:0008006" key="3">
    <source>
        <dbReference type="Google" id="ProtNLM"/>
    </source>
</evidence>
<proteinExistence type="predicted"/>
<dbReference type="InterPro" id="IPR054058">
    <property type="entry name" value="HTH_67"/>
</dbReference>
<name>E6TPJ0_MYCSR</name>
<dbReference type="EMBL" id="CP002385">
    <property type="protein sequence ID" value="ADU01740.1"/>
    <property type="molecule type" value="Genomic_DNA"/>
</dbReference>
<dbReference type="HOGENOM" id="CLU_087212_0_0_11"/>
<reference evidence="1 2" key="1">
    <citation type="journal article" date="2011" name="Stand. Genomic Sci.">
        <title>Complete genome sequence of Mycobacterium sp. strain (Spyr1) and reclassification to Mycobacterium gilvum Spyr1.</title>
        <authorList>
            <person name="Kallimanis A."/>
            <person name="Karabika E."/>
            <person name="Mavromatis K."/>
            <person name="Lapidus A."/>
            <person name="Labutti K.M."/>
            <person name="Liolios K."/>
            <person name="Ivanova N."/>
            <person name="Goodwin L."/>
            <person name="Woyke T."/>
            <person name="Velentzas A.D."/>
            <person name="Perisynakis A."/>
            <person name="Ouzounis C.C."/>
            <person name="Kyrpides N.C."/>
            <person name="Koukkou A.I."/>
            <person name="Drainas C."/>
        </authorList>
    </citation>
    <scope>NUCLEOTIDE SEQUENCE [LARGE SCALE GENOMIC DNA]</scope>
    <source>
        <strain evidence="2">DSM 45189 / LMG 24558 / Spyr1</strain>
    </source>
</reference>
<organism evidence="1 2">
    <name type="scientific">Mycolicibacterium gilvum (strain DSM 45189 / LMG 24558 / Spyr1)</name>
    <name type="common">Mycobacterium gilvum</name>
    <dbReference type="NCBI Taxonomy" id="278137"/>
    <lineage>
        <taxon>Bacteria</taxon>
        <taxon>Bacillati</taxon>
        <taxon>Actinomycetota</taxon>
        <taxon>Actinomycetes</taxon>
        <taxon>Mycobacteriales</taxon>
        <taxon>Mycobacteriaceae</taxon>
        <taxon>Mycolicibacterium</taxon>
    </lineage>
</organism>
<dbReference type="KEGG" id="msp:Mspyr1_52130"/>
<dbReference type="NCBIfam" id="NF047719">
    <property type="entry name" value="SCO6745_fam_HTH"/>
    <property type="match status" value="1"/>
</dbReference>
<dbReference type="Proteomes" id="UP000008916">
    <property type="component" value="Chromosome"/>
</dbReference>
<protein>
    <recommendedName>
        <fullName evidence="3">EvbL</fullName>
    </recommendedName>
</protein>
<keyword evidence="2" id="KW-1185">Reference proteome</keyword>
<dbReference type="Pfam" id="PF21863">
    <property type="entry name" value="HTH_67"/>
    <property type="match status" value="1"/>
</dbReference>
<sequence>MAHRAVAGLGRRDNARMRLCRHRTSRHRKAATLPFMSNAELTESVAAAGTAIEQAVAVFMLHPETYGGSVAAGYENPLAGYIAGRGGVLGDATGATVAAVFAVFEPNAVAAMWDEGIAVRGAAGAAEVYWNQTAEFGRTYLSGAEGLDRIAALGEKLIAAAPNWGLPLFVGWRAMPLADDAPARALQVMFVLRELRAALHFNALSLSGVTPIEAHMLNKGPQYAAMFGWPEPYADGADKKDRYDEIEQATNRRMTELFSAALEDTEAEELARLSTAALATLKANVPS</sequence>
<dbReference type="AlphaFoldDB" id="E6TPJ0"/>
<accession>E6TPJ0</accession>